<dbReference type="SUPFAM" id="SSF53335">
    <property type="entry name" value="S-adenosyl-L-methionine-dependent methyltransferases"/>
    <property type="match status" value="1"/>
</dbReference>
<dbReference type="AlphaFoldDB" id="A0A3E1BY47"/>
<keyword evidence="2" id="KW-0489">Methyltransferase</keyword>
<gene>
    <name evidence="2" type="ORF">B5K10_05910</name>
</gene>
<proteinExistence type="predicted"/>
<feature type="domain" description="Methyltransferase FkbM" evidence="1">
    <location>
        <begin position="78"/>
        <end position="247"/>
    </location>
</feature>
<dbReference type="RefSeq" id="WP_116272685.1">
    <property type="nucleotide sequence ID" value="NZ_KZ859521.1"/>
</dbReference>
<evidence type="ECO:0000259" key="1">
    <source>
        <dbReference type="Pfam" id="PF05050"/>
    </source>
</evidence>
<dbReference type="InterPro" id="IPR029063">
    <property type="entry name" value="SAM-dependent_MTases_sf"/>
</dbReference>
<dbReference type="Gene3D" id="3.40.50.150">
    <property type="entry name" value="Vaccinia Virus protein VP39"/>
    <property type="match status" value="1"/>
</dbReference>
<dbReference type="InterPro" id="IPR052514">
    <property type="entry name" value="SAM-dependent_MTase"/>
</dbReference>
<reference evidence="2 3" key="1">
    <citation type="submission" date="2017-03" db="EMBL/GenBank/DDBJ databases">
        <title>Genome analysis of Rhizobial strains effectives or ineffectives for nitrogen fixation isolated from bean seeds.</title>
        <authorList>
            <person name="Peralta H."/>
            <person name="Aguilar-Vera A."/>
            <person name="Mora Y."/>
            <person name="Vargas-Lagunas C."/>
            <person name="Girard L."/>
            <person name="Mora J."/>
        </authorList>
    </citation>
    <scope>NUCLEOTIDE SEQUENCE [LARGE SCALE GENOMIC DNA]</scope>
    <source>
        <strain evidence="2 3">CCGM5</strain>
    </source>
</reference>
<dbReference type="InterPro" id="IPR006342">
    <property type="entry name" value="FkbM_mtfrase"/>
</dbReference>
<dbReference type="PANTHER" id="PTHR34203:SF15">
    <property type="entry name" value="SLL1173 PROTEIN"/>
    <property type="match status" value="1"/>
</dbReference>
<dbReference type="NCBIfam" id="TIGR01444">
    <property type="entry name" value="fkbM_fam"/>
    <property type="match status" value="1"/>
</dbReference>
<dbReference type="PANTHER" id="PTHR34203">
    <property type="entry name" value="METHYLTRANSFERASE, FKBM FAMILY PROTEIN"/>
    <property type="match status" value="1"/>
</dbReference>
<evidence type="ECO:0000313" key="2">
    <source>
        <dbReference type="EMBL" id="RFC00031.1"/>
    </source>
</evidence>
<protein>
    <submittedName>
        <fullName evidence="2">SAM-dependent methyltransferase</fullName>
    </submittedName>
</protein>
<dbReference type="GO" id="GO:0008168">
    <property type="term" value="F:methyltransferase activity"/>
    <property type="evidence" value="ECO:0007669"/>
    <property type="project" value="UniProtKB-KW"/>
</dbReference>
<organism evidence="2 3">
    <name type="scientific">Rhizobium leguminosarum bv. trifolii</name>
    <dbReference type="NCBI Taxonomy" id="386"/>
    <lineage>
        <taxon>Bacteria</taxon>
        <taxon>Pseudomonadati</taxon>
        <taxon>Pseudomonadota</taxon>
        <taxon>Alphaproteobacteria</taxon>
        <taxon>Hyphomicrobiales</taxon>
        <taxon>Rhizobiaceae</taxon>
        <taxon>Rhizobium/Agrobacterium group</taxon>
        <taxon>Rhizobium</taxon>
    </lineage>
</organism>
<comment type="caution">
    <text evidence="2">The sequence shown here is derived from an EMBL/GenBank/DDBJ whole genome shotgun (WGS) entry which is preliminary data.</text>
</comment>
<dbReference type="EMBL" id="NAOO01000004">
    <property type="protein sequence ID" value="RFC00031.1"/>
    <property type="molecule type" value="Genomic_DNA"/>
</dbReference>
<dbReference type="GO" id="GO:0032259">
    <property type="term" value="P:methylation"/>
    <property type="evidence" value="ECO:0007669"/>
    <property type="project" value="UniProtKB-KW"/>
</dbReference>
<accession>A0A3E1BY47</accession>
<dbReference type="Proteomes" id="UP000256748">
    <property type="component" value="Unassembled WGS sequence"/>
</dbReference>
<keyword evidence="2" id="KW-0808">Transferase</keyword>
<dbReference type="Pfam" id="PF05050">
    <property type="entry name" value="Methyltransf_21"/>
    <property type="match status" value="1"/>
</dbReference>
<evidence type="ECO:0000313" key="3">
    <source>
        <dbReference type="Proteomes" id="UP000256748"/>
    </source>
</evidence>
<name>A0A3E1BY47_RHILT</name>
<sequence>MLSTSNKILIARSLSKAVLFVRGCVGLPATVIAKRRGINWSLDLRDGVDFAIYLLGGFEVRTLDRYRELIGDGDIVLDIGANVGSHTLPLAQLVGGAGRVISFEPTAHAFAKQKANIGLNPTLAQRIDAHQMMLMASAAEAMPEAVYSSWPLEVAEDLHSEHHGRLMSTQGARLGTLDETLRDLGVGKVDFIKLDVDGNELAVLLGAAVTLKEFQPRIMLELAPYVYAENPGDFDSLLKLLWEGGYEIGEMASGRKLPEDADKVRAMIAEGGGMNVLVRSKSSKEAR</sequence>